<reference evidence="2" key="1">
    <citation type="journal article" date="2012" name="Science">
        <title>The Paleozoic origin of enzymatic lignin decomposition reconstructed from 31 fungal genomes.</title>
        <authorList>
            <person name="Floudas D."/>
            <person name="Binder M."/>
            <person name="Riley R."/>
            <person name="Barry K."/>
            <person name="Blanchette R.A."/>
            <person name="Henrissat B."/>
            <person name="Martinez A.T."/>
            <person name="Otillar R."/>
            <person name="Spatafora J.W."/>
            <person name="Yadav J.S."/>
            <person name="Aerts A."/>
            <person name="Benoit I."/>
            <person name="Boyd A."/>
            <person name="Carlson A."/>
            <person name="Copeland A."/>
            <person name="Coutinho P.M."/>
            <person name="de Vries R.P."/>
            <person name="Ferreira P."/>
            <person name="Findley K."/>
            <person name="Foster B."/>
            <person name="Gaskell J."/>
            <person name="Glotzer D."/>
            <person name="Gorecki P."/>
            <person name="Heitman J."/>
            <person name="Hesse C."/>
            <person name="Hori C."/>
            <person name="Igarashi K."/>
            <person name="Jurgens J.A."/>
            <person name="Kallen N."/>
            <person name="Kersten P."/>
            <person name="Kohler A."/>
            <person name="Kuees U."/>
            <person name="Kumar T.K.A."/>
            <person name="Kuo A."/>
            <person name="LaButti K."/>
            <person name="Larrondo L.F."/>
            <person name="Lindquist E."/>
            <person name="Ling A."/>
            <person name="Lombard V."/>
            <person name="Lucas S."/>
            <person name="Lundell T."/>
            <person name="Martin R."/>
            <person name="McLaughlin D.J."/>
            <person name="Morgenstern I."/>
            <person name="Morin E."/>
            <person name="Murat C."/>
            <person name="Nagy L.G."/>
            <person name="Nolan M."/>
            <person name="Ohm R.A."/>
            <person name="Patyshakuliyeva A."/>
            <person name="Rokas A."/>
            <person name="Ruiz-Duenas F.J."/>
            <person name="Sabat G."/>
            <person name="Salamov A."/>
            <person name="Samejima M."/>
            <person name="Schmutz J."/>
            <person name="Slot J.C."/>
            <person name="St John F."/>
            <person name="Stenlid J."/>
            <person name="Sun H."/>
            <person name="Sun S."/>
            <person name="Syed K."/>
            <person name="Tsang A."/>
            <person name="Wiebenga A."/>
            <person name="Young D."/>
            <person name="Pisabarro A."/>
            <person name="Eastwood D.C."/>
            <person name="Martin F."/>
            <person name="Cullen D."/>
            <person name="Grigoriev I.V."/>
            <person name="Hibbett D.S."/>
        </authorList>
    </citation>
    <scope>NUCLEOTIDE SEQUENCE [LARGE SCALE GENOMIC DNA]</scope>
    <source>
        <strain evidence="2">TFB10046</strain>
    </source>
</reference>
<dbReference type="AlphaFoldDB" id="J0WUK7"/>
<dbReference type="EMBL" id="JH687861">
    <property type="protein sequence ID" value="EJD36454.1"/>
    <property type="molecule type" value="Genomic_DNA"/>
</dbReference>
<gene>
    <name evidence="1" type="ORF">AURDEDRAFT_174505</name>
</gene>
<evidence type="ECO:0000313" key="2">
    <source>
        <dbReference type="Proteomes" id="UP000006514"/>
    </source>
</evidence>
<protein>
    <submittedName>
        <fullName evidence="1">Uncharacterized protein</fullName>
    </submittedName>
</protein>
<dbReference type="KEGG" id="adl:AURDEDRAFT_174505"/>
<dbReference type="InParanoid" id="J0WUK7"/>
<evidence type="ECO:0000313" key="1">
    <source>
        <dbReference type="EMBL" id="EJD36454.1"/>
    </source>
</evidence>
<organism evidence="1 2">
    <name type="scientific">Auricularia subglabra (strain TFB-10046 / SS5)</name>
    <name type="common">White-rot fungus</name>
    <name type="synonym">Auricularia delicata (strain TFB10046)</name>
    <dbReference type="NCBI Taxonomy" id="717982"/>
    <lineage>
        <taxon>Eukaryota</taxon>
        <taxon>Fungi</taxon>
        <taxon>Dikarya</taxon>
        <taxon>Basidiomycota</taxon>
        <taxon>Agaricomycotina</taxon>
        <taxon>Agaricomycetes</taxon>
        <taxon>Auriculariales</taxon>
        <taxon>Auriculariaceae</taxon>
        <taxon>Auricularia</taxon>
    </lineage>
</organism>
<accession>J0WUK7</accession>
<name>J0WUK7_AURST</name>
<dbReference type="Proteomes" id="UP000006514">
    <property type="component" value="Unassembled WGS sequence"/>
</dbReference>
<proteinExistence type="predicted"/>
<keyword evidence="2" id="KW-1185">Reference proteome</keyword>
<sequence>MSLAWVHLATPFGLVGPATTNLDFSDLESTFSEPHEILIPATNLERLSLLFCGIIRDSRGAPALHDSQPLSPPGLDEVGVYSFRTEIPPELALDFPCIGKLGNIAYLEISRGSLHTKNAAGMDRNLGGDLGSFDFLFDVLSEKQLIHAESPEHPSVIQPGRVAADEALFAGDRIFAPGLHPIHVSVSGSGMPTLALVHHYICALGCFLPSSLSSVTMTYHDVSREDAALLERFLTLYELKKCRRMAAIPRDSW</sequence>